<evidence type="ECO:0000313" key="3">
    <source>
        <dbReference type="EMBL" id="MCG4748127.1"/>
    </source>
</evidence>
<gene>
    <name evidence="4" type="ORF">G5B36_14770</name>
    <name evidence="3" type="ORF">L0N08_22155</name>
</gene>
<dbReference type="PANTHER" id="PTHR36120">
    <property type="entry name" value="FUCOSE ISOMERASE"/>
    <property type="match status" value="1"/>
</dbReference>
<dbReference type="SUPFAM" id="SSF53743">
    <property type="entry name" value="FucI/AraA N-terminal and middle domains"/>
    <property type="match status" value="1"/>
</dbReference>
<comment type="caution">
    <text evidence="3">The sequence shown here is derived from an EMBL/GenBank/DDBJ whole genome shotgun (WGS) entry which is preliminary data.</text>
</comment>
<dbReference type="Proteomes" id="UP001299608">
    <property type="component" value="Unassembled WGS sequence"/>
</dbReference>
<dbReference type="AlphaFoldDB" id="A0AAW5C235"/>
<evidence type="ECO:0000256" key="1">
    <source>
        <dbReference type="ARBA" id="ARBA00023235"/>
    </source>
</evidence>
<dbReference type="GO" id="GO:0016861">
    <property type="term" value="F:intramolecular oxidoreductase activity, interconverting aldoses and ketoses"/>
    <property type="evidence" value="ECO:0007669"/>
    <property type="project" value="InterPro"/>
</dbReference>
<reference evidence="4" key="2">
    <citation type="submission" date="2020-02" db="EMBL/GenBank/DDBJ databases">
        <authorList>
            <person name="Littmann E."/>
            <person name="Sorbara M."/>
        </authorList>
    </citation>
    <scope>NUCLEOTIDE SEQUENCE</scope>
    <source>
        <strain evidence="4">MSK.1.17</strain>
    </source>
</reference>
<evidence type="ECO:0000313" key="6">
    <source>
        <dbReference type="Proteomes" id="UP001299608"/>
    </source>
</evidence>
<proteinExistence type="predicted"/>
<evidence type="ECO:0000313" key="4">
    <source>
        <dbReference type="EMBL" id="NSJ49955.1"/>
    </source>
</evidence>
<dbReference type="InterPro" id="IPR009015">
    <property type="entry name" value="Fucose_isomerase_N/cen_sf"/>
</dbReference>
<protein>
    <submittedName>
        <fullName evidence="3">Fucose isomerase</fullName>
    </submittedName>
</protein>
<keyword evidence="2" id="KW-0119">Carbohydrate metabolism</keyword>
<accession>A0AAW5C235</accession>
<evidence type="ECO:0000313" key="5">
    <source>
        <dbReference type="Proteomes" id="UP000669239"/>
    </source>
</evidence>
<dbReference type="RefSeq" id="WP_165642145.1">
    <property type="nucleotide sequence ID" value="NZ_JAAITT010000020.1"/>
</dbReference>
<dbReference type="GO" id="GO:0005996">
    <property type="term" value="P:monosaccharide metabolic process"/>
    <property type="evidence" value="ECO:0007669"/>
    <property type="project" value="InterPro"/>
</dbReference>
<sequence length="445" mass="48589">MKYQVAYIPIGVPTFHLESAQVEFDKSVGLISSLTEDGVYPDKMLLSMDDLCAYLDTINPGLIILQNITFANAAFASEVLKRFTCPVLLWTLREPVIDGGRLRLNSLTGAFSAGNALRAFRDSEFEYIFGSPEEDEVAGSVKAAIGAARIKHQMRELKMASIGHTPQGFGFGRALDSELMRAFGVTLESIEARELIDKAKSFTDEECAPCLEEARDMMVGLDGTPEKNVKDFARLYKAYKDYVAENHIGALSSRCWPDFFTSFGTPVCSVLAMLNASGIAASCESDVYGALSMYIGTQLTGSPAFFGDPVSMDEKEGTITFWHCGMAACTLARKDTGARVGVHPNRKIGPVMDFGCQACDQVTIFRVGRKADGSFRFFIASGEALDRPKQFCGTSVVVKTDHDAKDIIVKSVKGGWEPHFVVIYGGVARELTMLAHMMGMEACVY</sequence>
<dbReference type="EMBL" id="JAKNGE010000033">
    <property type="protein sequence ID" value="MCG4748127.1"/>
    <property type="molecule type" value="Genomic_DNA"/>
</dbReference>
<keyword evidence="1 3" id="KW-0413">Isomerase</keyword>
<name>A0AAW5C235_9FIRM</name>
<organism evidence="3 6">
    <name type="scientific">Enterocloster aldenensis</name>
    <dbReference type="NCBI Taxonomy" id="358742"/>
    <lineage>
        <taxon>Bacteria</taxon>
        <taxon>Bacillati</taxon>
        <taxon>Bacillota</taxon>
        <taxon>Clostridia</taxon>
        <taxon>Lachnospirales</taxon>
        <taxon>Lachnospiraceae</taxon>
        <taxon>Enterocloster</taxon>
    </lineage>
</organism>
<dbReference type="GO" id="GO:0005737">
    <property type="term" value="C:cytoplasm"/>
    <property type="evidence" value="ECO:0007669"/>
    <property type="project" value="InterPro"/>
</dbReference>
<evidence type="ECO:0000256" key="2">
    <source>
        <dbReference type="ARBA" id="ARBA00023277"/>
    </source>
</evidence>
<keyword evidence="5" id="KW-1185">Reference proteome</keyword>
<dbReference type="EMBL" id="JAAITT010000020">
    <property type="protein sequence ID" value="NSJ49955.1"/>
    <property type="molecule type" value="Genomic_DNA"/>
</dbReference>
<dbReference type="PANTHER" id="PTHR36120:SF1">
    <property type="entry name" value="L-FUCOSE ISOMERASE C-TERMINAL DOMAIN-CONTAINING PROTEIN"/>
    <property type="match status" value="1"/>
</dbReference>
<dbReference type="Proteomes" id="UP000669239">
    <property type="component" value="Unassembled WGS sequence"/>
</dbReference>
<reference evidence="3" key="3">
    <citation type="submission" date="2022-01" db="EMBL/GenBank/DDBJ databases">
        <title>Collection of gut derived symbiotic bacterial strains cultured from healthy donors.</title>
        <authorList>
            <person name="Lin H."/>
            <person name="Kohout C."/>
            <person name="Waligurski E."/>
            <person name="Pamer E.G."/>
        </authorList>
    </citation>
    <scope>NUCLEOTIDE SEQUENCE</scope>
    <source>
        <strain evidence="3">DFI.6.55</strain>
    </source>
</reference>
<reference evidence="4 5" key="1">
    <citation type="journal article" date="2020" name="Cell Host Microbe">
        <title>Functional and Genomic Variation between Human-Derived Isolates of Lachnospiraceae Reveals Inter- and Intra-Species Diversity.</title>
        <authorList>
            <person name="Sorbara M.T."/>
            <person name="Littmann E.R."/>
            <person name="Fontana E."/>
            <person name="Moody T.U."/>
            <person name="Kohout C.E."/>
            <person name="Gjonbalaj M."/>
            <person name="Eaton V."/>
            <person name="Seok R."/>
            <person name="Leiner I.M."/>
            <person name="Pamer E.G."/>
        </authorList>
    </citation>
    <scope>NUCLEOTIDE SEQUENCE [LARGE SCALE GENOMIC DNA]</scope>
    <source>
        <strain evidence="4 5">MSK.1.17</strain>
    </source>
</reference>